<dbReference type="Proteomes" id="UP000177078">
    <property type="component" value="Unassembled WGS sequence"/>
</dbReference>
<dbReference type="Gene3D" id="1.10.730.10">
    <property type="entry name" value="Isoleucyl-tRNA Synthetase, Domain 1"/>
    <property type="match status" value="1"/>
</dbReference>
<evidence type="ECO:0000259" key="13">
    <source>
        <dbReference type="Pfam" id="PF13603"/>
    </source>
</evidence>
<dbReference type="InterPro" id="IPR014729">
    <property type="entry name" value="Rossmann-like_a/b/a_fold"/>
</dbReference>
<dbReference type="InterPro" id="IPR002300">
    <property type="entry name" value="aa-tRNA-synth_Ia"/>
</dbReference>
<dbReference type="GO" id="GO:0004823">
    <property type="term" value="F:leucine-tRNA ligase activity"/>
    <property type="evidence" value="ECO:0007669"/>
    <property type="project" value="UniProtKB-UniRule"/>
</dbReference>
<dbReference type="InterPro" id="IPR015413">
    <property type="entry name" value="Methionyl/Leucyl_tRNA_Synth"/>
</dbReference>
<keyword evidence="3 8" id="KW-0547">Nucleotide-binding</keyword>
<dbReference type="GO" id="GO:0002161">
    <property type="term" value="F:aminoacyl-tRNA deacylase activity"/>
    <property type="evidence" value="ECO:0007669"/>
    <property type="project" value="InterPro"/>
</dbReference>
<dbReference type="PRINTS" id="PR00985">
    <property type="entry name" value="TRNASYNTHLEU"/>
</dbReference>
<comment type="caution">
    <text evidence="14">The sequence shown here is derived from an EMBL/GenBank/DDBJ whole genome shotgun (WGS) entry which is preliminary data.</text>
</comment>
<dbReference type="InterPro" id="IPR025709">
    <property type="entry name" value="Leu_tRNA-synth_edit"/>
</dbReference>
<feature type="domain" description="Aminoacyl-tRNA synthetase class Ia" evidence="10">
    <location>
        <begin position="436"/>
        <end position="651"/>
    </location>
</feature>
<evidence type="ECO:0000256" key="5">
    <source>
        <dbReference type="ARBA" id="ARBA00022917"/>
    </source>
</evidence>
<dbReference type="Pfam" id="PF09334">
    <property type="entry name" value="tRNA-synt_1g"/>
    <property type="match status" value="1"/>
</dbReference>
<evidence type="ECO:0000313" key="14">
    <source>
        <dbReference type="EMBL" id="OHA70807.1"/>
    </source>
</evidence>
<keyword evidence="8" id="KW-0963">Cytoplasm</keyword>
<feature type="domain" description="Leucyl-tRNA synthetase editing" evidence="13">
    <location>
        <begin position="220"/>
        <end position="420"/>
    </location>
</feature>
<proteinExistence type="inferred from homology"/>
<comment type="similarity">
    <text evidence="1 8 9">Belongs to the class-I aminoacyl-tRNA synthetase family.</text>
</comment>
<dbReference type="AlphaFoldDB" id="A0A1G2RDI5"/>
<dbReference type="FunFam" id="3.40.50.620:FF:000003">
    <property type="entry name" value="Leucine--tRNA ligase"/>
    <property type="match status" value="1"/>
</dbReference>
<dbReference type="Pfam" id="PF00133">
    <property type="entry name" value="tRNA-synt_1"/>
    <property type="match status" value="1"/>
</dbReference>
<evidence type="ECO:0000313" key="15">
    <source>
        <dbReference type="Proteomes" id="UP000177078"/>
    </source>
</evidence>
<comment type="subcellular location">
    <subcellularLocation>
        <location evidence="8">Cytoplasm</location>
    </subcellularLocation>
</comment>
<feature type="domain" description="Methionyl/Leucyl tRNA synthetase" evidence="12">
    <location>
        <begin position="40"/>
        <end position="182"/>
    </location>
</feature>
<comment type="catalytic activity">
    <reaction evidence="7 8">
        <text>tRNA(Leu) + L-leucine + ATP = L-leucyl-tRNA(Leu) + AMP + diphosphate</text>
        <dbReference type="Rhea" id="RHEA:11688"/>
        <dbReference type="Rhea" id="RHEA-COMP:9613"/>
        <dbReference type="Rhea" id="RHEA-COMP:9622"/>
        <dbReference type="ChEBI" id="CHEBI:30616"/>
        <dbReference type="ChEBI" id="CHEBI:33019"/>
        <dbReference type="ChEBI" id="CHEBI:57427"/>
        <dbReference type="ChEBI" id="CHEBI:78442"/>
        <dbReference type="ChEBI" id="CHEBI:78494"/>
        <dbReference type="ChEBI" id="CHEBI:456215"/>
        <dbReference type="EC" id="6.1.1.4"/>
    </reaction>
</comment>
<feature type="binding site" evidence="8">
    <location>
        <position position="619"/>
    </location>
    <ligand>
        <name>ATP</name>
        <dbReference type="ChEBI" id="CHEBI:30616"/>
    </ligand>
</feature>
<dbReference type="PANTHER" id="PTHR43740">
    <property type="entry name" value="LEUCYL-TRNA SYNTHETASE"/>
    <property type="match status" value="1"/>
</dbReference>
<evidence type="ECO:0000256" key="2">
    <source>
        <dbReference type="ARBA" id="ARBA00022598"/>
    </source>
</evidence>
<organism evidence="14 15">
    <name type="scientific">Candidatus Wildermuthbacteria bacterium RIFCSPHIGHO2_12_FULL_40_12</name>
    <dbReference type="NCBI Taxonomy" id="1802457"/>
    <lineage>
        <taxon>Bacteria</taxon>
        <taxon>Candidatus Wildermuthiibacteriota</taxon>
    </lineage>
</organism>
<dbReference type="NCBIfam" id="TIGR00396">
    <property type="entry name" value="leuS_bact"/>
    <property type="match status" value="1"/>
</dbReference>
<dbReference type="CDD" id="cd07958">
    <property type="entry name" value="Anticodon_Ia_Leu_BEm"/>
    <property type="match status" value="1"/>
</dbReference>
<evidence type="ECO:0000256" key="6">
    <source>
        <dbReference type="ARBA" id="ARBA00023146"/>
    </source>
</evidence>
<dbReference type="Gene3D" id="3.40.50.620">
    <property type="entry name" value="HUPs"/>
    <property type="match status" value="2"/>
</dbReference>
<dbReference type="STRING" id="1802457.A3F15_01215"/>
<dbReference type="Pfam" id="PF08264">
    <property type="entry name" value="Anticodon_1"/>
    <property type="match status" value="1"/>
</dbReference>
<evidence type="ECO:0000259" key="10">
    <source>
        <dbReference type="Pfam" id="PF00133"/>
    </source>
</evidence>
<evidence type="ECO:0000259" key="11">
    <source>
        <dbReference type="Pfam" id="PF08264"/>
    </source>
</evidence>
<keyword evidence="2 8" id="KW-0436">Ligase</keyword>
<dbReference type="SUPFAM" id="SSF47323">
    <property type="entry name" value="Anticodon-binding domain of a subclass of class I aminoacyl-tRNA synthetases"/>
    <property type="match status" value="1"/>
</dbReference>
<gene>
    <name evidence="8" type="primary">leuS</name>
    <name evidence="14" type="ORF">A3F15_01215</name>
</gene>
<dbReference type="InterPro" id="IPR009080">
    <property type="entry name" value="tRNAsynth_Ia_anticodon-bd"/>
</dbReference>
<dbReference type="Gene3D" id="3.10.20.590">
    <property type="match status" value="1"/>
</dbReference>
<name>A0A1G2RDI5_9BACT</name>
<dbReference type="InterPro" id="IPR013155">
    <property type="entry name" value="M/V/L/I-tRNA-synth_anticd-bd"/>
</dbReference>
<evidence type="ECO:0000256" key="8">
    <source>
        <dbReference type="HAMAP-Rule" id="MF_00049"/>
    </source>
</evidence>
<keyword evidence="4 8" id="KW-0067">ATP-binding</keyword>
<feature type="short sequence motif" description="'KMSKS' region" evidence="8">
    <location>
        <begin position="616"/>
        <end position="620"/>
    </location>
</feature>
<protein>
    <recommendedName>
        <fullName evidence="8">Leucine--tRNA ligase</fullName>
        <ecNumber evidence="8">6.1.1.4</ecNumber>
    </recommendedName>
    <alternativeName>
        <fullName evidence="8">Leucyl-tRNA synthetase</fullName>
        <shortName evidence="8">LeuRS</shortName>
    </alternativeName>
</protein>
<dbReference type="SUPFAM" id="SSF52374">
    <property type="entry name" value="Nucleotidylyl transferase"/>
    <property type="match status" value="1"/>
</dbReference>
<dbReference type="PANTHER" id="PTHR43740:SF2">
    <property type="entry name" value="LEUCINE--TRNA LIGASE, MITOCHONDRIAL"/>
    <property type="match status" value="1"/>
</dbReference>
<sequence>MVNYNPQGIEFKWQEAWDKNQVFKAEDLSKKPKFYLLFEFPYASGAGLHVGHCRSFIALDVVARKKRMEGFNVLFPIGWDSFGLPTENYAIKTGIHPAAATQQNTENFKKQLKFLGFSFDWSREINTSDPVYYKWTQWIFVQLFKKGLAYKAKIPINWCPSCKIGLANEEVIAGNCERCGTKVVQKEREQWMLKITKYADRLLEDLEKVDYPERVKLAQKEWIGKSEGWVIKFKIKNAKGKTDNEVEIFTTRIDTLFGVTFLVLAPEHSAIEKLKTQISNIKAVEQYIGSAQMKAAKNNQGKDARSGIELRGVTAINPANNREIPVFLADYVSSQYGTGAIMGVPCHDQRDFDFAKQKNLPFVEVIEPYQAHKTLPQKAPWIVSGGQFESAYEGEGFLINSERFDGLPSFAARVRIGEWLQKKIGKIAEKATYYKLRDWIFSRQRYWGEPIPMVYCKNCNWVPLKESDLPLELPDIKEYKPTDEGDSPLAKIKGWVNAICPKCGAVARRETDVMPNWAGSNWYYLAFAFWHKLGTQNSKRKTQKENIFEQYEKEIAYWLPVDWYNGGMEHATLHLLYSRFIYKFLWDIEAVPKLLGPEPYKKRTSHGIILGEGSVKMSKSKGNVIDPLEIAKEFGVDTLRIYQMFMGPYEQMIPWDTKSVKGARRFLEKIWNVAEKNIEHLKDKTALSIEKALHRTIKKITEDIDNLKFNTAISSLMEFCNSWKDSGSYLNKKDFGVFLKILSPFAPHISEALWEKAGFEGLCAVQLWPKYNKVLAQPESTMLILQVNGKMRDKLETVGDISEEELKEMALAREKISKWVRGQTVRRVVFVPGKLINIVV</sequence>
<dbReference type="SUPFAM" id="SSF50677">
    <property type="entry name" value="ValRS/IleRS/LeuRS editing domain"/>
    <property type="match status" value="1"/>
</dbReference>
<evidence type="ECO:0000256" key="3">
    <source>
        <dbReference type="ARBA" id="ARBA00022741"/>
    </source>
</evidence>
<dbReference type="FunFam" id="1.10.730.10:FF:000002">
    <property type="entry name" value="Leucine--tRNA ligase"/>
    <property type="match status" value="1"/>
</dbReference>
<dbReference type="GO" id="GO:0005829">
    <property type="term" value="C:cytosol"/>
    <property type="evidence" value="ECO:0007669"/>
    <property type="project" value="TreeGrafter"/>
</dbReference>
<evidence type="ECO:0000256" key="9">
    <source>
        <dbReference type="RuleBase" id="RU363039"/>
    </source>
</evidence>
<keyword evidence="5 8" id="KW-0648">Protein biosynthesis</keyword>
<dbReference type="Pfam" id="PF13603">
    <property type="entry name" value="tRNA-synt_1_2"/>
    <property type="match status" value="1"/>
</dbReference>
<feature type="domain" description="Methionyl/Valyl/Leucyl/Isoleucyl-tRNA synthetase anticodon-binding" evidence="11">
    <location>
        <begin position="689"/>
        <end position="796"/>
    </location>
</feature>
<keyword evidence="6 8" id="KW-0030">Aminoacyl-tRNA synthetase</keyword>
<dbReference type="GO" id="GO:0006429">
    <property type="term" value="P:leucyl-tRNA aminoacylation"/>
    <property type="evidence" value="ECO:0007669"/>
    <property type="project" value="UniProtKB-UniRule"/>
</dbReference>
<dbReference type="InterPro" id="IPR002302">
    <property type="entry name" value="Leu-tRNA-ligase"/>
</dbReference>
<dbReference type="GO" id="GO:0005524">
    <property type="term" value="F:ATP binding"/>
    <property type="evidence" value="ECO:0007669"/>
    <property type="project" value="UniProtKB-UniRule"/>
</dbReference>
<evidence type="ECO:0000256" key="7">
    <source>
        <dbReference type="ARBA" id="ARBA00047469"/>
    </source>
</evidence>
<reference evidence="14 15" key="1">
    <citation type="journal article" date="2016" name="Nat. Commun.">
        <title>Thousands of microbial genomes shed light on interconnected biogeochemical processes in an aquifer system.</title>
        <authorList>
            <person name="Anantharaman K."/>
            <person name="Brown C.T."/>
            <person name="Hug L.A."/>
            <person name="Sharon I."/>
            <person name="Castelle C.J."/>
            <person name="Probst A.J."/>
            <person name="Thomas B.C."/>
            <person name="Singh A."/>
            <person name="Wilkins M.J."/>
            <person name="Karaoz U."/>
            <person name="Brodie E.L."/>
            <person name="Williams K.H."/>
            <person name="Hubbard S.S."/>
            <person name="Banfield J.F."/>
        </authorList>
    </citation>
    <scope>NUCLEOTIDE SEQUENCE [LARGE SCALE GENOMIC DNA]</scope>
</reference>
<evidence type="ECO:0000259" key="12">
    <source>
        <dbReference type="Pfam" id="PF09334"/>
    </source>
</evidence>
<dbReference type="EMBL" id="MHUC01000018">
    <property type="protein sequence ID" value="OHA70807.1"/>
    <property type="molecule type" value="Genomic_DNA"/>
</dbReference>
<dbReference type="HAMAP" id="MF_00049_B">
    <property type="entry name" value="Leu_tRNA_synth_B"/>
    <property type="match status" value="1"/>
</dbReference>
<evidence type="ECO:0000256" key="1">
    <source>
        <dbReference type="ARBA" id="ARBA00005594"/>
    </source>
</evidence>
<accession>A0A1G2RDI5</accession>
<dbReference type="InterPro" id="IPR009008">
    <property type="entry name" value="Val/Leu/Ile-tRNA-synth_edit"/>
</dbReference>
<evidence type="ECO:0000256" key="4">
    <source>
        <dbReference type="ARBA" id="ARBA00022840"/>
    </source>
</evidence>
<dbReference type="EC" id="6.1.1.4" evidence="8"/>
<comment type="caution">
    <text evidence="8">Lacks conserved residue(s) required for the propagation of feature annotation.</text>
</comment>